<dbReference type="EMBL" id="MN739550">
    <property type="protein sequence ID" value="QHT12730.1"/>
    <property type="molecule type" value="Genomic_DNA"/>
</dbReference>
<protein>
    <submittedName>
        <fullName evidence="1">Uncharacterized protein</fullName>
    </submittedName>
</protein>
<evidence type="ECO:0000313" key="1">
    <source>
        <dbReference type="EMBL" id="QHT12730.1"/>
    </source>
</evidence>
<dbReference type="InterPro" id="IPR043918">
    <property type="entry name" value="DUF5760"/>
</dbReference>
<dbReference type="Pfam" id="PF19064">
    <property type="entry name" value="DUF5760"/>
    <property type="match status" value="1"/>
</dbReference>
<accession>A0A6C0D8T0</accession>
<proteinExistence type="predicted"/>
<sequence>MNETTNTNNESLSPKEQLVNNIRDWVKIDSEISQLRNEIKERNNKKKLMTESLVNVMKTNNIDCFDINDGSLVYKKNIVRKPINSKTLLSSLQKYYKDQNMAEDLTKYIMDNREEHTKETIKRKIHK</sequence>
<name>A0A6C0D8T0_9ZZZZ</name>
<dbReference type="AlphaFoldDB" id="A0A6C0D8T0"/>
<reference evidence="1" key="1">
    <citation type="journal article" date="2020" name="Nature">
        <title>Giant virus diversity and host interactions through global metagenomics.</title>
        <authorList>
            <person name="Schulz F."/>
            <person name="Roux S."/>
            <person name="Paez-Espino D."/>
            <person name="Jungbluth S."/>
            <person name="Walsh D.A."/>
            <person name="Denef V.J."/>
            <person name="McMahon K.D."/>
            <person name="Konstantinidis K.T."/>
            <person name="Eloe-Fadrosh E.A."/>
            <person name="Kyrpides N.C."/>
            <person name="Woyke T."/>
        </authorList>
    </citation>
    <scope>NUCLEOTIDE SEQUENCE</scope>
    <source>
        <strain evidence="1">GVMAG-M-3300023174-130</strain>
    </source>
</reference>
<organism evidence="1">
    <name type="scientific">viral metagenome</name>
    <dbReference type="NCBI Taxonomy" id="1070528"/>
    <lineage>
        <taxon>unclassified sequences</taxon>
        <taxon>metagenomes</taxon>
        <taxon>organismal metagenomes</taxon>
    </lineage>
</organism>